<feature type="region of interest" description="Disordered" evidence="6">
    <location>
        <begin position="1"/>
        <end position="35"/>
    </location>
</feature>
<dbReference type="GO" id="GO:0006606">
    <property type="term" value="P:protein import into nucleus"/>
    <property type="evidence" value="ECO:0007669"/>
    <property type="project" value="InterPro"/>
</dbReference>
<proteinExistence type="inferred from homology"/>
<evidence type="ECO:0000256" key="5">
    <source>
        <dbReference type="PIRNR" id="PIRNR005673"/>
    </source>
</evidence>
<dbReference type="InterPro" id="IPR016024">
    <property type="entry name" value="ARM-type_fold"/>
</dbReference>
<dbReference type="InterPro" id="IPR011989">
    <property type="entry name" value="ARM-like"/>
</dbReference>
<dbReference type="SMART" id="SM00185">
    <property type="entry name" value="ARM"/>
    <property type="match status" value="7"/>
</dbReference>
<dbReference type="GO" id="GO:0005737">
    <property type="term" value="C:cytoplasm"/>
    <property type="evidence" value="ECO:0007669"/>
    <property type="project" value="InterPro"/>
</dbReference>
<reference evidence="8" key="2">
    <citation type="submission" date="2019-10" db="EMBL/GenBank/DDBJ databases">
        <title>A de novo genome assembly of a pear dwarfing rootstock.</title>
        <authorList>
            <person name="Wang F."/>
            <person name="Wang J."/>
            <person name="Li S."/>
            <person name="Zhang Y."/>
            <person name="Fang M."/>
            <person name="Ma L."/>
            <person name="Zhao Y."/>
            <person name="Jiang S."/>
        </authorList>
    </citation>
    <scope>NUCLEOTIDE SEQUENCE [LARGE SCALE GENOMIC DNA]</scope>
</reference>
<accession>A0A5N5H3Z6</accession>
<dbReference type="PIRSF" id="PIRSF005673">
    <property type="entry name" value="Importin_alpha"/>
    <property type="match status" value="1"/>
</dbReference>
<evidence type="ECO:0000256" key="4">
    <source>
        <dbReference type="ARBA" id="ARBA00022927"/>
    </source>
</evidence>
<organism evidence="7 8">
    <name type="scientific">Pyrus ussuriensis x Pyrus communis</name>
    <dbReference type="NCBI Taxonomy" id="2448454"/>
    <lineage>
        <taxon>Eukaryota</taxon>
        <taxon>Viridiplantae</taxon>
        <taxon>Streptophyta</taxon>
        <taxon>Embryophyta</taxon>
        <taxon>Tracheophyta</taxon>
        <taxon>Spermatophyta</taxon>
        <taxon>Magnoliopsida</taxon>
        <taxon>eudicotyledons</taxon>
        <taxon>Gunneridae</taxon>
        <taxon>Pentapetalae</taxon>
        <taxon>rosids</taxon>
        <taxon>fabids</taxon>
        <taxon>Rosales</taxon>
        <taxon>Rosaceae</taxon>
        <taxon>Amygdaloideae</taxon>
        <taxon>Maleae</taxon>
        <taxon>Pyrus</taxon>
    </lineage>
</organism>
<sequence>MADDNTASHRRDPIKSSVANVAGQRRRQQAVSVGKERRESLVRAKRLCRVGISGDSDDTVDSEMIIDEEQSILEAQTSSAVEGLKSVVAYQGKGALQKRVSALHELRRLLSRSEFPPVEAALKAGAIPLLVQCLSFGSPDEQLLEAAWCLTNIAAGKPEETKALLPALPLLIAHLGENGSLPVAEQCAWALGNVAGEGEELRNILLSQGALLPLARMMLPNKGSTVRTAAWALSNLIKGPNPKAATELIRVDGLLDALVRHLRKADDELATEVAWVVVYLSALSNLATSMLVKSDVLQLLVQRLAMSNSLQLLIPVLRSLGNLIAGDSQTTQAVIVPGHEITGNIIEVLVKCLNSEHRVLKKEAAWVLSNIAAGSVEHKQLIYSSEAVPVLLRLLSTAPFDIRKEVAYVLGNLCVSPISPTEGDGKPSLILEHLVSLVGRGCLAGFIDLVNLADTEAARLGLQFTELVLRGMPNGEGPKLVEKENGIDAMERFQFHENEDLRNMANSLVDKYFGEDYGLDE</sequence>
<name>A0A5N5H3Z6_9ROSA</name>
<dbReference type="Gene3D" id="1.25.10.10">
    <property type="entry name" value="Leucine-rich Repeat Variant"/>
    <property type="match status" value="1"/>
</dbReference>
<gene>
    <name evidence="7" type="ORF">D8674_024480</name>
</gene>
<protein>
    <recommendedName>
        <fullName evidence="5">Importin subunit alpha</fullName>
    </recommendedName>
</protein>
<evidence type="ECO:0000256" key="2">
    <source>
        <dbReference type="ARBA" id="ARBA00022448"/>
    </source>
</evidence>
<dbReference type="OrthoDB" id="29145at2759"/>
<dbReference type="SUPFAM" id="SSF48371">
    <property type="entry name" value="ARM repeat"/>
    <property type="match status" value="1"/>
</dbReference>
<evidence type="ECO:0000256" key="1">
    <source>
        <dbReference type="ARBA" id="ARBA00010394"/>
    </source>
</evidence>
<evidence type="ECO:0000313" key="8">
    <source>
        <dbReference type="Proteomes" id="UP000327157"/>
    </source>
</evidence>
<dbReference type="InterPro" id="IPR000225">
    <property type="entry name" value="Armadillo"/>
</dbReference>
<dbReference type="Proteomes" id="UP000327157">
    <property type="component" value="Chromosome 4"/>
</dbReference>
<evidence type="ECO:0000256" key="3">
    <source>
        <dbReference type="ARBA" id="ARBA00022737"/>
    </source>
</evidence>
<dbReference type="EMBL" id="SMOL01000231">
    <property type="protein sequence ID" value="KAB2622298.1"/>
    <property type="molecule type" value="Genomic_DNA"/>
</dbReference>
<dbReference type="PANTHER" id="PTHR23316">
    <property type="entry name" value="IMPORTIN ALPHA"/>
    <property type="match status" value="1"/>
</dbReference>
<dbReference type="InterPro" id="IPR024931">
    <property type="entry name" value="Importin_alpha"/>
</dbReference>
<comment type="caution">
    <text evidence="7">The sequence shown here is derived from an EMBL/GenBank/DDBJ whole genome shotgun (WGS) entry which is preliminary data.</text>
</comment>
<comment type="similarity">
    <text evidence="1 5">Belongs to the importin alpha family.</text>
</comment>
<evidence type="ECO:0000256" key="6">
    <source>
        <dbReference type="SAM" id="MobiDB-lite"/>
    </source>
</evidence>
<keyword evidence="8" id="KW-1185">Reference proteome</keyword>
<keyword evidence="2 5" id="KW-0813">Transport</keyword>
<keyword evidence="4 5" id="KW-0653">Protein transport</keyword>
<reference evidence="7 8" key="1">
    <citation type="submission" date="2019-09" db="EMBL/GenBank/DDBJ databases">
        <authorList>
            <person name="Ou C."/>
        </authorList>
    </citation>
    <scope>NUCLEOTIDE SEQUENCE [LARGE SCALE GENOMIC DNA]</scope>
    <source>
        <strain evidence="7">S2</strain>
        <tissue evidence="7">Leaf</tissue>
    </source>
</reference>
<keyword evidence="3" id="KW-0677">Repeat</keyword>
<dbReference type="AlphaFoldDB" id="A0A5N5H3Z6"/>
<feature type="compositionally biased region" description="Basic and acidic residues" evidence="6">
    <location>
        <begin position="1"/>
        <end position="14"/>
    </location>
</feature>
<reference evidence="7 8" key="3">
    <citation type="submission" date="2019-11" db="EMBL/GenBank/DDBJ databases">
        <title>A de novo genome assembly of a pear dwarfing rootstock.</title>
        <authorList>
            <person name="Wang F."/>
            <person name="Wang J."/>
            <person name="Li S."/>
            <person name="Zhang Y."/>
            <person name="Fang M."/>
            <person name="Ma L."/>
            <person name="Zhao Y."/>
            <person name="Jiang S."/>
        </authorList>
    </citation>
    <scope>NUCLEOTIDE SEQUENCE [LARGE SCALE GENOMIC DNA]</scope>
    <source>
        <strain evidence="7">S2</strain>
        <tissue evidence="7">Leaf</tissue>
    </source>
</reference>
<dbReference type="Pfam" id="PF00514">
    <property type="entry name" value="Arm"/>
    <property type="match status" value="3"/>
</dbReference>
<dbReference type="FunFam" id="1.25.10.10:FF:000222">
    <property type="entry name" value="Importin subunit alpha"/>
    <property type="match status" value="1"/>
</dbReference>
<dbReference type="GO" id="GO:0061608">
    <property type="term" value="F:nuclear import signal receptor activity"/>
    <property type="evidence" value="ECO:0007669"/>
    <property type="project" value="InterPro"/>
</dbReference>
<evidence type="ECO:0000313" key="7">
    <source>
        <dbReference type="EMBL" id="KAB2622298.1"/>
    </source>
</evidence>